<reference evidence="3" key="1">
    <citation type="submission" date="2022-08" db="EMBL/GenBank/DDBJ databases">
        <title>Genome analysis of Corynebacteriales strain.</title>
        <authorList>
            <person name="Lee S.D."/>
        </authorList>
    </citation>
    <scope>NUCLEOTIDE SEQUENCE</scope>
    <source>
        <strain evidence="3">D3-21</strain>
    </source>
</reference>
<dbReference type="PANTHER" id="PTHR30336:SF4">
    <property type="entry name" value="ENVELOPE BIOGENESIS FACTOR ELYC"/>
    <property type="match status" value="1"/>
</dbReference>
<dbReference type="RefSeq" id="WP_332519644.1">
    <property type="nucleotide sequence ID" value="NZ_JANRHA010000004.1"/>
</dbReference>
<evidence type="ECO:0000256" key="1">
    <source>
        <dbReference type="SAM" id="SignalP"/>
    </source>
</evidence>
<feature type="domain" description="DUF218" evidence="2">
    <location>
        <begin position="111"/>
        <end position="223"/>
    </location>
</feature>
<dbReference type="InterPro" id="IPR014729">
    <property type="entry name" value="Rossmann-like_a/b/a_fold"/>
</dbReference>
<dbReference type="InterPro" id="IPR051599">
    <property type="entry name" value="Cell_Envelope_Assoc"/>
</dbReference>
<evidence type="ECO:0000313" key="3">
    <source>
        <dbReference type="EMBL" id="MDG3014602.1"/>
    </source>
</evidence>
<accession>A0A9X4RDY5</accession>
<evidence type="ECO:0000313" key="4">
    <source>
        <dbReference type="Proteomes" id="UP001152755"/>
    </source>
</evidence>
<proteinExistence type="predicted"/>
<dbReference type="EMBL" id="JANRHA010000004">
    <property type="protein sequence ID" value="MDG3014602.1"/>
    <property type="molecule type" value="Genomic_DNA"/>
</dbReference>
<dbReference type="InterPro" id="IPR003848">
    <property type="entry name" value="DUF218"/>
</dbReference>
<comment type="caution">
    <text evidence="3">The sequence shown here is derived from an EMBL/GenBank/DDBJ whole genome shotgun (WGS) entry which is preliminary data.</text>
</comment>
<name>A0A9X4RDY5_9ACTN</name>
<feature type="chain" id="PRO_5040807510" evidence="1">
    <location>
        <begin position="31"/>
        <end position="232"/>
    </location>
</feature>
<evidence type="ECO:0000259" key="2">
    <source>
        <dbReference type="Pfam" id="PF02698"/>
    </source>
</evidence>
<dbReference type="Pfam" id="PF02698">
    <property type="entry name" value="DUF218"/>
    <property type="match status" value="1"/>
</dbReference>
<feature type="signal peptide" evidence="1">
    <location>
        <begin position="1"/>
        <end position="30"/>
    </location>
</feature>
<dbReference type="CDD" id="cd06259">
    <property type="entry name" value="YdcF-like"/>
    <property type="match status" value="1"/>
</dbReference>
<dbReference type="AlphaFoldDB" id="A0A9X4RDY5"/>
<dbReference type="GO" id="GO:0005886">
    <property type="term" value="C:plasma membrane"/>
    <property type="evidence" value="ECO:0007669"/>
    <property type="project" value="TreeGrafter"/>
</dbReference>
<dbReference type="PANTHER" id="PTHR30336">
    <property type="entry name" value="INNER MEMBRANE PROTEIN, PROBABLE PERMEASE"/>
    <property type="match status" value="1"/>
</dbReference>
<protein>
    <submittedName>
        <fullName evidence="3">YdcF family protein</fullName>
    </submittedName>
</protein>
<dbReference type="Gene3D" id="3.40.50.620">
    <property type="entry name" value="HUPs"/>
    <property type="match status" value="1"/>
</dbReference>
<dbReference type="GO" id="GO:0000270">
    <property type="term" value="P:peptidoglycan metabolic process"/>
    <property type="evidence" value="ECO:0007669"/>
    <property type="project" value="TreeGrafter"/>
</dbReference>
<gene>
    <name evidence="3" type="ORF">NVS88_08530</name>
</gene>
<dbReference type="Proteomes" id="UP001152755">
    <property type="component" value="Unassembled WGS sequence"/>
</dbReference>
<sequence length="232" mass="23623">MRKSPKRFASARRFLVVVASAAALFGGVEAVPAWLTPAVAAASTPADRALAEQAIWDNYNGDVVGQTVAMAKLTAADPALAQRTGQVLSSVGTAVLTVPNPAPVPAGAQTAIVVLGYGLLPNGTMRPELVNRLSAGLREAQASPSSPIVVTGGNPQSGVTEGQAMKAWLTGHGISADRVHAETRANSTVQNALFSTTIIKSIGATDAVLVSSPDHIRRATGDFLVAGTPVVG</sequence>
<keyword evidence="4" id="KW-1185">Reference proteome</keyword>
<dbReference type="GO" id="GO:0043164">
    <property type="term" value="P:Gram-negative-bacterium-type cell wall biogenesis"/>
    <property type="evidence" value="ECO:0007669"/>
    <property type="project" value="TreeGrafter"/>
</dbReference>
<organism evidence="3 4">
    <name type="scientific">Speluncibacter jeojiensis</name>
    <dbReference type="NCBI Taxonomy" id="2710754"/>
    <lineage>
        <taxon>Bacteria</taxon>
        <taxon>Bacillati</taxon>
        <taxon>Actinomycetota</taxon>
        <taxon>Actinomycetes</taxon>
        <taxon>Mycobacteriales</taxon>
        <taxon>Speluncibacteraceae</taxon>
        <taxon>Speluncibacter</taxon>
    </lineage>
</organism>
<keyword evidence="1" id="KW-0732">Signal</keyword>